<dbReference type="OrthoDB" id="2143914at2759"/>
<keyword evidence="10" id="KW-1185">Reference proteome</keyword>
<evidence type="ECO:0000256" key="4">
    <source>
        <dbReference type="ARBA" id="ARBA00023125"/>
    </source>
</evidence>
<evidence type="ECO:0000256" key="6">
    <source>
        <dbReference type="ARBA" id="ARBA00023242"/>
    </source>
</evidence>
<accession>A0A834YGE4</accession>
<dbReference type="Gene3D" id="1.10.10.60">
    <property type="entry name" value="Homeodomain-like"/>
    <property type="match status" value="1"/>
</dbReference>
<gene>
    <name evidence="9" type="ORF">HHK36_026893</name>
</gene>
<evidence type="ECO:0000313" key="9">
    <source>
        <dbReference type="EMBL" id="KAF8388227.1"/>
    </source>
</evidence>
<comment type="caution">
    <text evidence="9">The sequence shown here is derived from an EMBL/GenBank/DDBJ whole genome shotgun (WGS) entry which is preliminary data.</text>
</comment>
<evidence type="ECO:0000259" key="8">
    <source>
        <dbReference type="PROSITE" id="PS51294"/>
    </source>
</evidence>
<evidence type="ECO:0000256" key="5">
    <source>
        <dbReference type="ARBA" id="ARBA00023163"/>
    </source>
</evidence>
<evidence type="ECO:0000313" key="10">
    <source>
        <dbReference type="Proteomes" id="UP000655225"/>
    </source>
</evidence>
<keyword evidence="3" id="KW-0805">Transcription regulation</keyword>
<dbReference type="OMA" id="KEDENLW"/>
<dbReference type="AlphaFoldDB" id="A0A834YGE4"/>
<dbReference type="GO" id="GO:0005634">
    <property type="term" value="C:nucleus"/>
    <property type="evidence" value="ECO:0007669"/>
    <property type="project" value="UniProtKB-SubCell"/>
</dbReference>
<dbReference type="PANTHER" id="PTHR47997">
    <property type="entry name" value="MYB DOMAIN PROTEIN 55"/>
    <property type="match status" value="1"/>
</dbReference>
<keyword evidence="4" id="KW-0238">DNA-binding</keyword>
<feature type="domain" description="HTH myb-type" evidence="8">
    <location>
        <begin position="1"/>
        <end position="26"/>
    </location>
</feature>
<dbReference type="Proteomes" id="UP000655225">
    <property type="component" value="Unassembled WGS sequence"/>
</dbReference>
<keyword evidence="6" id="KW-0539">Nucleus</keyword>
<dbReference type="PANTHER" id="PTHR47997:SF28">
    <property type="entry name" value="TRANSCRIPTION FACTOR MYB15-LIKE"/>
    <property type="match status" value="1"/>
</dbReference>
<dbReference type="EMBL" id="JABCRI010000020">
    <property type="protein sequence ID" value="KAF8388227.1"/>
    <property type="molecule type" value="Genomic_DNA"/>
</dbReference>
<evidence type="ECO:0000256" key="2">
    <source>
        <dbReference type="ARBA" id="ARBA00022737"/>
    </source>
</evidence>
<dbReference type="GO" id="GO:0003677">
    <property type="term" value="F:DNA binding"/>
    <property type="evidence" value="ECO:0007669"/>
    <property type="project" value="UniProtKB-KW"/>
</dbReference>
<sequence length="205" mass="23258">MMAARLPGRTDNEIKNVWHTHLKKRLKQYQATPETKHHFIETSKSDTNTRESEPMNFPIRARFESPETAPVSPQQSSSDFSSSMDLSVVTREDNKMGIKDEHVESSETFPEIDENFWSGALSDDNSGIPIDYPAVTTEPEFQYPFSPISIMEPVYAYSSNMDNGMDYWYNMFVKAEDFSDAGNLSISGNFSSGEGCDFLVTVFDR</sequence>
<evidence type="ECO:0000256" key="1">
    <source>
        <dbReference type="ARBA" id="ARBA00004123"/>
    </source>
</evidence>
<proteinExistence type="predicted"/>
<dbReference type="InterPro" id="IPR051953">
    <property type="entry name" value="Plant_SW-associated_TFs"/>
</dbReference>
<dbReference type="PROSITE" id="PS51294">
    <property type="entry name" value="HTH_MYB"/>
    <property type="match status" value="1"/>
</dbReference>
<organism evidence="9 10">
    <name type="scientific">Tetracentron sinense</name>
    <name type="common">Spur-leaf</name>
    <dbReference type="NCBI Taxonomy" id="13715"/>
    <lineage>
        <taxon>Eukaryota</taxon>
        <taxon>Viridiplantae</taxon>
        <taxon>Streptophyta</taxon>
        <taxon>Embryophyta</taxon>
        <taxon>Tracheophyta</taxon>
        <taxon>Spermatophyta</taxon>
        <taxon>Magnoliopsida</taxon>
        <taxon>Trochodendrales</taxon>
        <taxon>Trochodendraceae</taxon>
        <taxon>Tetracentron</taxon>
    </lineage>
</organism>
<keyword evidence="2" id="KW-0677">Repeat</keyword>
<name>A0A834YGE4_TETSI</name>
<feature type="compositionally biased region" description="Low complexity" evidence="7">
    <location>
        <begin position="70"/>
        <end position="85"/>
    </location>
</feature>
<reference evidence="9 10" key="1">
    <citation type="submission" date="2020-04" db="EMBL/GenBank/DDBJ databases">
        <title>Plant Genome Project.</title>
        <authorList>
            <person name="Zhang R.-G."/>
        </authorList>
    </citation>
    <scope>NUCLEOTIDE SEQUENCE [LARGE SCALE GENOMIC DNA]</scope>
    <source>
        <strain evidence="9">YNK0</strain>
        <tissue evidence="9">Leaf</tissue>
    </source>
</reference>
<feature type="region of interest" description="Disordered" evidence="7">
    <location>
        <begin position="64"/>
        <end position="85"/>
    </location>
</feature>
<protein>
    <recommendedName>
        <fullName evidence="8">HTH myb-type domain-containing protein</fullName>
    </recommendedName>
</protein>
<evidence type="ECO:0000256" key="3">
    <source>
        <dbReference type="ARBA" id="ARBA00023015"/>
    </source>
</evidence>
<comment type="subcellular location">
    <subcellularLocation>
        <location evidence="1">Nucleus</location>
    </subcellularLocation>
</comment>
<keyword evidence="5" id="KW-0804">Transcription</keyword>
<dbReference type="InterPro" id="IPR017930">
    <property type="entry name" value="Myb_dom"/>
</dbReference>
<evidence type="ECO:0000256" key="7">
    <source>
        <dbReference type="SAM" id="MobiDB-lite"/>
    </source>
</evidence>